<protein>
    <submittedName>
        <fullName evidence="3">Winged helix DNA-binding protein</fullName>
    </submittedName>
</protein>
<dbReference type="EMBL" id="JABBGM010000003">
    <property type="protein sequence ID" value="NML93884.1"/>
    <property type="molecule type" value="Genomic_DNA"/>
</dbReference>
<evidence type="ECO:0000259" key="2">
    <source>
        <dbReference type="SMART" id="SM00347"/>
    </source>
</evidence>
<feature type="region of interest" description="Disordered" evidence="1">
    <location>
        <begin position="162"/>
        <end position="203"/>
    </location>
</feature>
<keyword evidence="3" id="KW-0238">DNA-binding</keyword>
<comment type="caution">
    <text evidence="3">The sequence shown here is derived from an EMBL/GenBank/DDBJ whole genome shotgun (WGS) entry which is preliminary data.</text>
</comment>
<dbReference type="Proteomes" id="UP000583556">
    <property type="component" value="Unassembled WGS sequence"/>
</dbReference>
<dbReference type="GO" id="GO:0003677">
    <property type="term" value="F:DNA binding"/>
    <property type="evidence" value="ECO:0007669"/>
    <property type="project" value="UniProtKB-KW"/>
</dbReference>
<name>A0A7Y0BP39_9SPHN</name>
<evidence type="ECO:0000313" key="3">
    <source>
        <dbReference type="EMBL" id="NML93884.1"/>
    </source>
</evidence>
<accession>A0A7Y0BP39</accession>
<dbReference type="GO" id="GO:0003700">
    <property type="term" value="F:DNA-binding transcription factor activity"/>
    <property type="evidence" value="ECO:0007669"/>
    <property type="project" value="InterPro"/>
</dbReference>
<evidence type="ECO:0000256" key="1">
    <source>
        <dbReference type="SAM" id="MobiDB-lite"/>
    </source>
</evidence>
<dbReference type="InterPro" id="IPR036390">
    <property type="entry name" value="WH_DNA-bd_sf"/>
</dbReference>
<organism evidence="3 4">
    <name type="scientific">Novosphingobium olei</name>
    <dbReference type="NCBI Taxonomy" id="2728851"/>
    <lineage>
        <taxon>Bacteria</taxon>
        <taxon>Pseudomonadati</taxon>
        <taxon>Pseudomonadota</taxon>
        <taxon>Alphaproteobacteria</taxon>
        <taxon>Sphingomonadales</taxon>
        <taxon>Sphingomonadaceae</taxon>
        <taxon>Novosphingobium</taxon>
    </lineage>
</organism>
<feature type="domain" description="HTH marR-type" evidence="2">
    <location>
        <begin position="218"/>
        <end position="315"/>
    </location>
</feature>
<dbReference type="Gene3D" id="1.10.10.10">
    <property type="entry name" value="Winged helix-like DNA-binding domain superfamily/Winged helix DNA-binding domain"/>
    <property type="match status" value="1"/>
</dbReference>
<dbReference type="InterPro" id="IPR000835">
    <property type="entry name" value="HTH_MarR-typ"/>
</dbReference>
<dbReference type="SMART" id="SM00347">
    <property type="entry name" value="HTH_MARR"/>
    <property type="match status" value="1"/>
</dbReference>
<keyword evidence="4" id="KW-1185">Reference proteome</keyword>
<gene>
    <name evidence="3" type="ORF">HHL27_09410</name>
</gene>
<reference evidence="3 4" key="1">
    <citation type="submission" date="2020-04" db="EMBL/GenBank/DDBJ databases">
        <title>Novosphingobium sp. TW-4 isolated from soil.</title>
        <authorList>
            <person name="Dahal R.H."/>
            <person name="Chaudhary D.K."/>
        </authorList>
    </citation>
    <scope>NUCLEOTIDE SEQUENCE [LARGE SCALE GENOMIC DNA]</scope>
    <source>
        <strain evidence="3 4">TW-4</strain>
    </source>
</reference>
<evidence type="ECO:0000313" key="4">
    <source>
        <dbReference type="Proteomes" id="UP000583556"/>
    </source>
</evidence>
<proteinExistence type="predicted"/>
<sequence>MAEDAAAAGLRVAQTGSLDVVLGCGDNGPEAGVIASAELVLVDCPMAEAAQLAALARLDRDAARTGAALVVSTSMGSLDDVFGCLDQSDAQILVSPSRAERMIALGQVMARSGSRVRELSEEDRLSLLRLTDQVTQIAQKLEALSSGQNVLSPDASAFRFDGTASNDLGDEQIDRSGERALDRGADRSGDRLVRPPRPPMPDPRLVRRIIRHRQARARFLPPDLFADPAWDMLLDLTAAREEHTRVSVTSLCIASGVPPTTALRWIGQMTEAGLLQRLEDETDRRRAFITLTEKAADAIARYFVEIATPAASAALVV</sequence>
<feature type="compositionally biased region" description="Basic and acidic residues" evidence="1">
    <location>
        <begin position="172"/>
        <end position="193"/>
    </location>
</feature>
<dbReference type="AlphaFoldDB" id="A0A7Y0BP39"/>
<dbReference type="SUPFAM" id="SSF46785">
    <property type="entry name" value="Winged helix' DNA-binding domain"/>
    <property type="match status" value="1"/>
</dbReference>
<dbReference type="Pfam" id="PF13463">
    <property type="entry name" value="HTH_27"/>
    <property type="match status" value="1"/>
</dbReference>
<dbReference type="InterPro" id="IPR036388">
    <property type="entry name" value="WH-like_DNA-bd_sf"/>
</dbReference>